<dbReference type="PANTHER" id="PTHR13806:SF31">
    <property type="entry name" value="FLOTILLIN-LIKE PROTEIN 1-RELATED"/>
    <property type="match status" value="1"/>
</dbReference>
<dbReference type="SMART" id="SM00244">
    <property type="entry name" value="PHB"/>
    <property type="match status" value="1"/>
</dbReference>
<dbReference type="Proteomes" id="UP000077927">
    <property type="component" value="Chromosome 1"/>
</dbReference>
<keyword evidence="5 8" id="KW-0472">Membrane</keyword>
<evidence type="ECO:0000256" key="6">
    <source>
        <dbReference type="SAM" id="Coils"/>
    </source>
</evidence>
<evidence type="ECO:0000256" key="5">
    <source>
        <dbReference type="ARBA" id="ARBA00023136"/>
    </source>
</evidence>
<sequence>MDAIIYWGALGLAVIIALSVIGLIFARLYVRASAERAFVRTGLGGQKVIMSGGAIVLPVFHEVIPINMNTLKLEVSRASRDSLITKDRMRVDVVVAFFVRVKPTAEGVSTAAQTLGQRTLSPENLRALVDDKFVDALRSTAAQMTMQDLQDAREKFVQGVQNTVSEDLTKNGLELESVSLTNFNQTSKEFFDPNNAFDAEGLTKLTQETERRRRERNEVEQDTEVSVREKNRDALSKKLEIEQQEAFMKLEQEQQVKTRAAEQGARIAVFEAQRHQEAEQSRIAAERQVQESEIQREQAVRTRKVEAEREVRVKEIEQAKVTQMAAIEQAKVTEIAQQDKAIVIAEKSEAQSQAQARANESLAEAVKAEQLVETTRRTAEADRSKQVALIEAAQEAETKAVHITTQARAEKEAAQLQATAIVELAEAARKKGLAEAEAQRALNDAINALSSDQTSLKFKLALLQALPAVIQQTVEPMKAIDGIKIIQVDGLNRTGGSGADGAGPAHTGSNLAEQAMSAALSYRAHAPLIDSLLNEIGLSGGSLQGLVPGVAGQEKVVTADAAKIGVSPQPHAVHKVDGAPVRNGQDTSNPAA</sequence>
<dbReference type="PANTHER" id="PTHR13806">
    <property type="entry name" value="FLOTILLIN-RELATED"/>
    <property type="match status" value="1"/>
</dbReference>
<dbReference type="RefSeq" id="WP_021196825.1">
    <property type="nucleotide sequence ID" value="NZ_CP012605.1"/>
</dbReference>
<organism evidence="10 11">
    <name type="scientific">Ralstonia insidiosa</name>
    <dbReference type="NCBI Taxonomy" id="190721"/>
    <lineage>
        <taxon>Bacteria</taxon>
        <taxon>Pseudomonadati</taxon>
        <taxon>Pseudomonadota</taxon>
        <taxon>Betaproteobacteria</taxon>
        <taxon>Burkholderiales</taxon>
        <taxon>Burkholderiaceae</taxon>
        <taxon>Ralstonia</taxon>
    </lineage>
</organism>
<evidence type="ECO:0000256" key="3">
    <source>
        <dbReference type="ARBA" id="ARBA00007161"/>
    </source>
</evidence>
<feature type="region of interest" description="Disordered" evidence="7">
    <location>
        <begin position="568"/>
        <end position="592"/>
    </location>
</feature>
<dbReference type="EMBL" id="CP012605">
    <property type="protein sequence ID" value="ANH74110.1"/>
    <property type="molecule type" value="Genomic_DNA"/>
</dbReference>
<reference evidence="10 11" key="1">
    <citation type="submission" date="2015-09" db="EMBL/GenBank/DDBJ databases">
        <authorList>
            <person name="Xu Y."/>
            <person name="Nagy A."/>
            <person name="Liu N.T."/>
            <person name="Nou X."/>
        </authorList>
    </citation>
    <scope>NUCLEOTIDE SEQUENCE [LARGE SCALE GENOMIC DNA]</scope>
    <source>
        <strain evidence="10 11">FC1138</strain>
    </source>
</reference>
<evidence type="ECO:0000259" key="9">
    <source>
        <dbReference type="SMART" id="SM00244"/>
    </source>
</evidence>
<dbReference type="Pfam" id="PF01145">
    <property type="entry name" value="Band_7"/>
    <property type="match status" value="1"/>
</dbReference>
<comment type="similarity">
    <text evidence="3">Belongs to the band 7/mec-2 family. Flotillin subfamily.</text>
</comment>
<feature type="region of interest" description="Disordered" evidence="7">
    <location>
        <begin position="208"/>
        <end position="231"/>
    </location>
</feature>
<dbReference type="InterPro" id="IPR031905">
    <property type="entry name" value="Flotillin_C"/>
</dbReference>
<dbReference type="Gene3D" id="3.30.479.30">
    <property type="entry name" value="Band 7 domain"/>
    <property type="match status" value="1"/>
</dbReference>
<keyword evidence="8" id="KW-0812">Transmembrane</keyword>
<dbReference type="CDD" id="cd03399">
    <property type="entry name" value="SPFH_flotillin"/>
    <property type="match status" value="1"/>
</dbReference>
<dbReference type="KEGG" id="rin:ACS15_0060"/>
<evidence type="ECO:0000256" key="1">
    <source>
        <dbReference type="ARBA" id="ARBA00004167"/>
    </source>
</evidence>
<keyword evidence="6" id="KW-0175">Coiled coil</keyword>
<feature type="coiled-coil region" evidence="6">
    <location>
        <begin position="275"/>
        <end position="302"/>
    </location>
</feature>
<accession>A0AAC9BKD4</accession>
<evidence type="ECO:0000313" key="10">
    <source>
        <dbReference type="EMBL" id="ANH74110.1"/>
    </source>
</evidence>
<keyword evidence="8" id="KW-1133">Transmembrane helix</keyword>
<dbReference type="SUPFAM" id="SSF117892">
    <property type="entry name" value="Band 7/SPFH domain"/>
    <property type="match status" value="1"/>
</dbReference>
<dbReference type="AlphaFoldDB" id="A0AAC9BKD4"/>
<keyword evidence="4" id="KW-1003">Cell membrane</keyword>
<evidence type="ECO:0000313" key="11">
    <source>
        <dbReference type="Proteomes" id="UP000077927"/>
    </source>
</evidence>
<comment type="subcellular location">
    <subcellularLocation>
        <location evidence="2">Cell membrane</location>
    </subcellularLocation>
    <subcellularLocation>
        <location evidence="1">Membrane</location>
        <topology evidence="1">Single-pass membrane protein</topology>
    </subcellularLocation>
</comment>
<evidence type="ECO:0000256" key="7">
    <source>
        <dbReference type="SAM" id="MobiDB-lite"/>
    </source>
</evidence>
<feature type="transmembrane region" description="Helical" evidence="8">
    <location>
        <begin position="6"/>
        <end position="30"/>
    </location>
</feature>
<name>A0AAC9BKD4_9RALS</name>
<dbReference type="InterPro" id="IPR001107">
    <property type="entry name" value="Band_7"/>
</dbReference>
<dbReference type="InterPro" id="IPR027705">
    <property type="entry name" value="Flotillin_fam"/>
</dbReference>
<evidence type="ECO:0000256" key="4">
    <source>
        <dbReference type="ARBA" id="ARBA00022475"/>
    </source>
</evidence>
<dbReference type="InterPro" id="IPR036013">
    <property type="entry name" value="Band_7/SPFH_dom_sf"/>
</dbReference>
<gene>
    <name evidence="10" type="primary">yqiK</name>
    <name evidence="10" type="ORF">ACS15_0060</name>
</gene>
<proteinExistence type="inferred from homology"/>
<dbReference type="Pfam" id="PF15975">
    <property type="entry name" value="Flot"/>
    <property type="match status" value="1"/>
</dbReference>
<evidence type="ECO:0000256" key="8">
    <source>
        <dbReference type="SAM" id="Phobius"/>
    </source>
</evidence>
<feature type="domain" description="Band 7" evidence="9">
    <location>
        <begin position="26"/>
        <end position="195"/>
    </location>
</feature>
<protein>
    <submittedName>
        <fullName evidence="10">Inner membrane protein YqiK</fullName>
    </submittedName>
</protein>
<evidence type="ECO:0000256" key="2">
    <source>
        <dbReference type="ARBA" id="ARBA00004236"/>
    </source>
</evidence>
<dbReference type="GO" id="GO:0005886">
    <property type="term" value="C:plasma membrane"/>
    <property type="evidence" value="ECO:0007669"/>
    <property type="project" value="UniProtKB-SubCell"/>
</dbReference>